<evidence type="ECO:0000259" key="10">
    <source>
        <dbReference type="Pfam" id="PF25597"/>
    </source>
</evidence>
<dbReference type="EnsemblMetazoa" id="Aqu2.1.03880_001">
    <property type="protein sequence ID" value="Aqu2.1.03880_001"/>
    <property type="gene ID" value="Aqu2.1.03880"/>
</dbReference>
<evidence type="ECO:0000256" key="2">
    <source>
        <dbReference type="ARBA" id="ARBA00022723"/>
    </source>
</evidence>
<keyword evidence="2" id="KW-0479">Metal-binding</keyword>
<organism evidence="11">
    <name type="scientific">Amphimedon queenslandica</name>
    <name type="common">Sponge</name>
    <dbReference type="NCBI Taxonomy" id="400682"/>
    <lineage>
        <taxon>Eukaryota</taxon>
        <taxon>Metazoa</taxon>
        <taxon>Porifera</taxon>
        <taxon>Demospongiae</taxon>
        <taxon>Heteroscleromorpha</taxon>
        <taxon>Haplosclerida</taxon>
        <taxon>Niphatidae</taxon>
        <taxon>Amphimedon</taxon>
    </lineage>
</organism>
<dbReference type="InterPro" id="IPR039537">
    <property type="entry name" value="Retrotran_Ty1/copia-like"/>
</dbReference>
<dbReference type="STRING" id="400682.A0A1X7SP48"/>
<dbReference type="GO" id="GO:0003964">
    <property type="term" value="F:RNA-directed DNA polymerase activity"/>
    <property type="evidence" value="ECO:0007669"/>
    <property type="project" value="UniProtKB-KW"/>
</dbReference>
<feature type="domain" description="Retroviral polymerase SH3-like" evidence="10">
    <location>
        <begin position="22"/>
        <end position="55"/>
    </location>
</feature>
<dbReference type="GO" id="GO:0003887">
    <property type="term" value="F:DNA-directed DNA polymerase activity"/>
    <property type="evidence" value="ECO:0007669"/>
    <property type="project" value="UniProtKB-KW"/>
</dbReference>
<sequence length="55" mass="6323">MTPFEAWYGHKPDVSHLKVFGCVTYAHIERDDRSKLDSKARKCILLGYGTEMTGY</sequence>
<keyword evidence="8" id="KW-0239">DNA-directed DNA polymerase</keyword>
<proteinExistence type="predicted"/>
<accession>A0A1X7SP48</accession>
<evidence type="ECO:0000256" key="7">
    <source>
        <dbReference type="ARBA" id="ARBA00022918"/>
    </source>
</evidence>
<keyword evidence="9" id="KW-0233">DNA recombination</keyword>
<keyword evidence="1" id="KW-0540">Nuclease</keyword>
<dbReference type="PANTHER" id="PTHR42648">
    <property type="entry name" value="TRANSPOSASE, PUTATIVE-RELATED"/>
    <property type="match status" value="1"/>
</dbReference>
<evidence type="ECO:0000256" key="4">
    <source>
        <dbReference type="ARBA" id="ARBA00022801"/>
    </source>
</evidence>
<protein>
    <recommendedName>
        <fullName evidence="10">Retroviral polymerase SH3-like domain-containing protein</fullName>
    </recommendedName>
</protein>
<dbReference type="GO" id="GO:0016787">
    <property type="term" value="F:hydrolase activity"/>
    <property type="evidence" value="ECO:0007669"/>
    <property type="project" value="UniProtKB-KW"/>
</dbReference>
<evidence type="ECO:0000256" key="5">
    <source>
        <dbReference type="ARBA" id="ARBA00022842"/>
    </source>
</evidence>
<evidence type="ECO:0000256" key="6">
    <source>
        <dbReference type="ARBA" id="ARBA00022908"/>
    </source>
</evidence>
<dbReference type="GO" id="GO:0006310">
    <property type="term" value="P:DNA recombination"/>
    <property type="evidence" value="ECO:0007669"/>
    <property type="project" value="UniProtKB-KW"/>
</dbReference>
<keyword evidence="7" id="KW-0695">RNA-directed DNA polymerase</keyword>
<dbReference type="InterPro" id="IPR057670">
    <property type="entry name" value="SH3_retrovirus"/>
</dbReference>
<evidence type="ECO:0000256" key="9">
    <source>
        <dbReference type="ARBA" id="ARBA00023172"/>
    </source>
</evidence>
<reference evidence="11" key="1">
    <citation type="submission" date="2017-05" db="UniProtKB">
        <authorList>
            <consortium name="EnsemblMetazoa"/>
        </authorList>
    </citation>
    <scope>IDENTIFICATION</scope>
</reference>
<evidence type="ECO:0000256" key="3">
    <source>
        <dbReference type="ARBA" id="ARBA00022759"/>
    </source>
</evidence>
<evidence type="ECO:0000256" key="1">
    <source>
        <dbReference type="ARBA" id="ARBA00022722"/>
    </source>
</evidence>
<keyword evidence="8" id="KW-0548">Nucleotidyltransferase</keyword>
<keyword evidence="8" id="KW-0808">Transferase</keyword>
<dbReference type="OMA" id="TSFELWH"/>
<keyword evidence="3" id="KW-0255">Endonuclease</keyword>
<dbReference type="GO" id="GO:0015074">
    <property type="term" value="P:DNA integration"/>
    <property type="evidence" value="ECO:0007669"/>
    <property type="project" value="UniProtKB-KW"/>
</dbReference>
<dbReference type="AlphaFoldDB" id="A0A1X7SP48"/>
<dbReference type="PANTHER" id="PTHR42648:SF11">
    <property type="entry name" value="TRANSPOSON TY4-P GAG-POL POLYPROTEIN"/>
    <property type="match status" value="1"/>
</dbReference>
<dbReference type="GO" id="GO:0046872">
    <property type="term" value="F:metal ion binding"/>
    <property type="evidence" value="ECO:0007669"/>
    <property type="project" value="UniProtKB-KW"/>
</dbReference>
<dbReference type="GO" id="GO:0004519">
    <property type="term" value="F:endonuclease activity"/>
    <property type="evidence" value="ECO:0007669"/>
    <property type="project" value="UniProtKB-KW"/>
</dbReference>
<evidence type="ECO:0000256" key="8">
    <source>
        <dbReference type="ARBA" id="ARBA00022932"/>
    </source>
</evidence>
<keyword evidence="5" id="KW-0460">Magnesium</keyword>
<dbReference type="eggNOG" id="KOG0017">
    <property type="taxonomic scope" value="Eukaryota"/>
</dbReference>
<keyword evidence="4" id="KW-0378">Hydrolase</keyword>
<keyword evidence="6" id="KW-0229">DNA integration</keyword>
<dbReference type="Pfam" id="PF25597">
    <property type="entry name" value="SH3_retrovirus"/>
    <property type="match status" value="1"/>
</dbReference>
<evidence type="ECO:0000313" key="11">
    <source>
        <dbReference type="EnsemblMetazoa" id="Aqu2.1.03880_001"/>
    </source>
</evidence>
<dbReference type="InParanoid" id="A0A1X7SP48"/>
<name>A0A1X7SP48_AMPQE</name>